<feature type="region of interest" description="Disordered" evidence="1">
    <location>
        <begin position="1"/>
        <end position="22"/>
    </location>
</feature>
<evidence type="ECO:0000256" key="1">
    <source>
        <dbReference type="SAM" id="MobiDB-lite"/>
    </source>
</evidence>
<sequence>MFLQRQYPAKTAKGFALSPRAK</sequence>
<protein>
    <submittedName>
        <fullName evidence="2">2dff131f-f102-43c3-a827-268923de8c73</fullName>
    </submittedName>
</protein>
<gene>
    <name evidence="2" type="ORF">TT172_LOCUS7368</name>
</gene>
<reference evidence="2 3" key="1">
    <citation type="submission" date="2018-04" db="EMBL/GenBank/DDBJ databases">
        <authorList>
            <person name="Huttner S."/>
            <person name="Dainat J."/>
        </authorList>
    </citation>
    <scope>NUCLEOTIDE SEQUENCE [LARGE SCALE GENOMIC DNA]</scope>
</reference>
<evidence type="ECO:0000313" key="3">
    <source>
        <dbReference type="Proteomes" id="UP000289323"/>
    </source>
</evidence>
<name>A0A446BR37_9PEZI</name>
<dbReference type="Proteomes" id="UP000289323">
    <property type="component" value="Unassembled WGS sequence"/>
</dbReference>
<organism evidence="2 3">
    <name type="scientific">Thermothielavioides terrestris</name>
    <dbReference type="NCBI Taxonomy" id="2587410"/>
    <lineage>
        <taxon>Eukaryota</taxon>
        <taxon>Fungi</taxon>
        <taxon>Dikarya</taxon>
        <taxon>Ascomycota</taxon>
        <taxon>Pezizomycotina</taxon>
        <taxon>Sordariomycetes</taxon>
        <taxon>Sordariomycetidae</taxon>
        <taxon>Sordariales</taxon>
        <taxon>Chaetomiaceae</taxon>
        <taxon>Thermothielavioides</taxon>
    </lineage>
</organism>
<accession>A0A446BR37</accession>
<evidence type="ECO:0000313" key="2">
    <source>
        <dbReference type="EMBL" id="SPQ24949.1"/>
    </source>
</evidence>
<dbReference type="EMBL" id="OUUZ01000014">
    <property type="protein sequence ID" value="SPQ24949.1"/>
    <property type="molecule type" value="Genomic_DNA"/>
</dbReference>
<dbReference type="AlphaFoldDB" id="A0A446BR37"/>
<proteinExistence type="predicted"/>